<keyword evidence="2" id="KW-1185">Reference proteome</keyword>
<proteinExistence type="predicted"/>
<organism evidence="1 2">
    <name type="scientific">Vibrio phage VBP47</name>
    <dbReference type="NCBI Taxonomy" id="754073"/>
    <lineage>
        <taxon>Viruses</taxon>
        <taxon>Duplodnaviria</taxon>
        <taxon>Heunggongvirae</taxon>
        <taxon>Uroviricota</taxon>
        <taxon>Caudoviricetes</taxon>
        <taxon>Schitoviridae</taxon>
        <taxon>Fuhrmanvirinae</taxon>
        <taxon>Stoningtonvirus</taxon>
        <taxon>Stoningtonvirus VBP47</taxon>
    </lineage>
</organism>
<evidence type="ECO:0000313" key="1">
    <source>
        <dbReference type="EMBL" id="AGH57135.1"/>
    </source>
</evidence>
<dbReference type="GeneID" id="15010738"/>
<protein>
    <submittedName>
        <fullName evidence="1">Uncharacterized protein</fullName>
    </submittedName>
</protein>
<sequence length="89" mass="10507">MAKIKVYRGYLASGKPLKKMFAVVEGRERYIALRLDGDWDMHREFYYDSSYGVRREQVTLQDEVQFECDNMDELVNHGKTLRLLGVLDE</sequence>
<dbReference type="EMBL" id="HQ634194">
    <property type="protein sequence ID" value="AGH57135.1"/>
    <property type="molecule type" value="Genomic_DNA"/>
</dbReference>
<reference evidence="1 2" key="1">
    <citation type="submission" date="2010-11" db="EMBL/GenBank/DDBJ databases">
        <title>The Genome Sequence of Vibrio phage VBP47.</title>
        <authorList>
            <consortium name="The Broad Institute Genome Sequencing Platform"/>
            <person name="Henn M.R."/>
            <person name="Wharam S."/>
            <person name="Gilg I."/>
            <person name="Martinez Martinez J."/>
            <person name="Wilson W."/>
            <person name="Levin J."/>
            <person name="Malboeuf C."/>
            <person name="Casali M."/>
            <person name="Russ C."/>
            <person name="Lennon N."/>
            <person name="Chapman S.B."/>
            <person name="Erlich R."/>
            <person name="Young S.K."/>
            <person name="Yandava C."/>
            <person name="Zeng Q."/>
            <person name="Fitzgerald M.F."/>
            <person name="Alvarado L."/>
            <person name="Anderson S."/>
            <person name="Berlin A."/>
            <person name="Chen Z."/>
            <person name="Freedman E."/>
            <person name="Gellesch M."/>
            <person name="Goldberg J."/>
            <person name="Green L."/>
            <person name="Griggs A."/>
            <person name="Gujja S."/>
            <person name="Heilman E."/>
            <person name="Heiman D."/>
            <person name="Hollinger A."/>
            <person name="Howarth C."/>
            <person name="Larson L."/>
            <person name="Mehta T."/>
            <person name="Neiman D."/>
            <person name="Pearson M."/>
            <person name="Roberts A."/>
            <person name="Ryan E."/>
            <person name="Saif S."/>
            <person name="Shea T."/>
            <person name="Shenoy N."/>
            <person name="Sisk P."/>
            <person name="Stolte C."/>
            <person name="Sykes S."/>
            <person name="White J."/>
            <person name="Haas B."/>
            <person name="Nusbaum C."/>
            <person name="Birren B."/>
        </authorList>
    </citation>
    <scope>NUCLEOTIDE SEQUENCE [LARGE SCALE GENOMIC DNA]</scope>
    <source>
        <strain evidence="1 2">VBP47</strain>
    </source>
</reference>
<accession>M4SPB3</accession>
<dbReference type="RefSeq" id="YP_007674206.1">
    <property type="nucleotide sequence ID" value="NC_020848.1"/>
</dbReference>
<dbReference type="KEGG" id="vg:15010738"/>
<gene>
    <name evidence="1" type="ORF">VPNG_00111</name>
</gene>
<evidence type="ECO:0000313" key="2">
    <source>
        <dbReference type="Proteomes" id="UP000204031"/>
    </source>
</evidence>
<name>M4SPB3_9CAUD</name>
<dbReference type="Proteomes" id="UP000204031">
    <property type="component" value="Segment"/>
</dbReference>